<dbReference type="PROSITE" id="PS00028">
    <property type="entry name" value="ZINC_FINGER_C2H2_1"/>
    <property type="match status" value="2"/>
</dbReference>
<keyword evidence="4 7" id="KW-0863">Zinc-finger</keyword>
<dbReference type="InterPro" id="IPR036051">
    <property type="entry name" value="KRAB_dom_sf"/>
</dbReference>
<dbReference type="Pfam" id="PF00096">
    <property type="entry name" value="zf-C2H2"/>
    <property type="match status" value="2"/>
</dbReference>
<keyword evidence="5" id="KW-0862">Zinc</keyword>
<keyword evidence="11" id="KW-1185">Reference proteome</keyword>
<keyword evidence="3" id="KW-0677">Repeat</keyword>
<feature type="domain" description="C2H2-type" evidence="8">
    <location>
        <begin position="267"/>
        <end position="294"/>
    </location>
</feature>
<comment type="subcellular location">
    <subcellularLocation>
        <location evidence="1">Nucleus</location>
    </subcellularLocation>
</comment>
<dbReference type="InterPro" id="IPR001909">
    <property type="entry name" value="KRAB"/>
</dbReference>
<evidence type="ECO:0000256" key="2">
    <source>
        <dbReference type="ARBA" id="ARBA00022723"/>
    </source>
</evidence>
<evidence type="ECO:0000256" key="1">
    <source>
        <dbReference type="ARBA" id="ARBA00004123"/>
    </source>
</evidence>
<comment type="caution">
    <text evidence="10">The sequence shown here is derived from an EMBL/GenBank/DDBJ whole genome shotgun (WGS) entry which is preliminary data.</text>
</comment>
<dbReference type="GO" id="GO:0005634">
    <property type="term" value="C:nucleus"/>
    <property type="evidence" value="ECO:0007669"/>
    <property type="project" value="UniProtKB-SubCell"/>
</dbReference>
<dbReference type="SMART" id="SM00349">
    <property type="entry name" value="KRAB"/>
    <property type="match status" value="1"/>
</dbReference>
<dbReference type="Proteomes" id="UP001488838">
    <property type="component" value="Unassembled WGS sequence"/>
</dbReference>
<dbReference type="InterPro" id="IPR013087">
    <property type="entry name" value="Znf_C2H2_type"/>
</dbReference>
<dbReference type="InterPro" id="IPR036236">
    <property type="entry name" value="Znf_C2H2_sf"/>
</dbReference>
<dbReference type="GO" id="GO:0000977">
    <property type="term" value="F:RNA polymerase II transcription regulatory region sequence-specific DNA binding"/>
    <property type="evidence" value="ECO:0007669"/>
    <property type="project" value="TreeGrafter"/>
</dbReference>
<dbReference type="PANTHER" id="PTHR24381:SF427">
    <property type="entry name" value="ZINC FINGER PROTEIN 491"/>
    <property type="match status" value="1"/>
</dbReference>
<keyword evidence="2" id="KW-0479">Metal-binding</keyword>
<feature type="non-terminal residue" evidence="10">
    <location>
        <position position="1"/>
    </location>
</feature>
<accession>A0AAW0I955</accession>
<proteinExistence type="predicted"/>
<evidence type="ECO:0000256" key="3">
    <source>
        <dbReference type="ARBA" id="ARBA00022737"/>
    </source>
</evidence>
<evidence type="ECO:0000313" key="10">
    <source>
        <dbReference type="EMBL" id="KAK7811008.1"/>
    </source>
</evidence>
<sequence length="297" mass="34488">EPVNFEDVAVNFTSEEWAVLESSQKKLYRDRIEKDRGYECHTECDKNQQPIPEILINKDTPSRVRTHETPLHVRNIIGHLSLHGYLREKARGKPLLYKGAVTEAFIDQKHLKDISYSESLQVLEISPKEKPCKIQQCKEACRSLYFDQPQERTHTVDKPKDDVLMRYTQDQNGKRTHKEVKQFVCNLCEESFVDSTELTNHGKSHIGEKRYICKQRSKAIKYAACFEKQKVTCKGEKPYASIHFGKAFTPFSRHDSHESSYIAQKPYACKHCGKNFTSSSHRNIHERIHTGEKPYAC</sequence>
<evidence type="ECO:0000259" key="8">
    <source>
        <dbReference type="PROSITE" id="PS50157"/>
    </source>
</evidence>
<dbReference type="Pfam" id="PF01352">
    <property type="entry name" value="KRAB"/>
    <property type="match status" value="1"/>
</dbReference>
<dbReference type="Gene3D" id="3.30.160.60">
    <property type="entry name" value="Classic Zinc Finger"/>
    <property type="match status" value="2"/>
</dbReference>
<dbReference type="SMART" id="SM00355">
    <property type="entry name" value="ZnF_C2H2"/>
    <property type="match status" value="2"/>
</dbReference>
<dbReference type="SUPFAM" id="SSF109640">
    <property type="entry name" value="KRAB domain (Kruppel-associated box)"/>
    <property type="match status" value="1"/>
</dbReference>
<feature type="domain" description="C2H2-type" evidence="8">
    <location>
        <begin position="183"/>
        <end position="210"/>
    </location>
</feature>
<gene>
    <name evidence="10" type="ORF">U0070_024186</name>
</gene>
<reference evidence="10 11" key="1">
    <citation type="journal article" date="2023" name="bioRxiv">
        <title>Conserved and derived expression patterns and positive selection on dental genes reveal complex evolutionary context of ever-growing rodent molars.</title>
        <authorList>
            <person name="Calamari Z.T."/>
            <person name="Song A."/>
            <person name="Cohen E."/>
            <person name="Akter M."/>
            <person name="Roy R.D."/>
            <person name="Hallikas O."/>
            <person name="Christensen M.M."/>
            <person name="Li P."/>
            <person name="Marangoni P."/>
            <person name="Jernvall J."/>
            <person name="Klein O.D."/>
        </authorList>
    </citation>
    <scope>NUCLEOTIDE SEQUENCE [LARGE SCALE GENOMIC DNA]</scope>
    <source>
        <strain evidence="10">V071</strain>
    </source>
</reference>
<dbReference type="CDD" id="cd07765">
    <property type="entry name" value="KRAB_A-box"/>
    <property type="match status" value="1"/>
</dbReference>
<dbReference type="SUPFAM" id="SSF57667">
    <property type="entry name" value="beta-beta-alpha zinc fingers"/>
    <property type="match status" value="2"/>
</dbReference>
<feature type="domain" description="KRAB" evidence="9">
    <location>
        <begin position="3"/>
        <end position="83"/>
    </location>
</feature>
<dbReference type="PROSITE" id="PS50805">
    <property type="entry name" value="KRAB"/>
    <property type="match status" value="1"/>
</dbReference>
<evidence type="ECO:0000256" key="6">
    <source>
        <dbReference type="ARBA" id="ARBA00023242"/>
    </source>
</evidence>
<dbReference type="AlphaFoldDB" id="A0AAW0I955"/>
<dbReference type="PROSITE" id="PS50157">
    <property type="entry name" value="ZINC_FINGER_C2H2_2"/>
    <property type="match status" value="2"/>
</dbReference>
<evidence type="ECO:0000256" key="5">
    <source>
        <dbReference type="ARBA" id="ARBA00022833"/>
    </source>
</evidence>
<protein>
    <submittedName>
        <fullName evidence="10">Uncharacterized protein</fullName>
    </submittedName>
</protein>
<evidence type="ECO:0000256" key="7">
    <source>
        <dbReference type="PROSITE-ProRule" id="PRU00042"/>
    </source>
</evidence>
<dbReference type="GO" id="GO:0000981">
    <property type="term" value="F:DNA-binding transcription factor activity, RNA polymerase II-specific"/>
    <property type="evidence" value="ECO:0007669"/>
    <property type="project" value="TreeGrafter"/>
</dbReference>
<dbReference type="PANTHER" id="PTHR24381">
    <property type="entry name" value="ZINC FINGER PROTEIN"/>
    <property type="match status" value="1"/>
</dbReference>
<name>A0AAW0I955_MYOGA</name>
<organism evidence="10 11">
    <name type="scientific">Myodes glareolus</name>
    <name type="common">Bank vole</name>
    <name type="synonym">Clethrionomys glareolus</name>
    <dbReference type="NCBI Taxonomy" id="447135"/>
    <lineage>
        <taxon>Eukaryota</taxon>
        <taxon>Metazoa</taxon>
        <taxon>Chordata</taxon>
        <taxon>Craniata</taxon>
        <taxon>Vertebrata</taxon>
        <taxon>Euteleostomi</taxon>
        <taxon>Mammalia</taxon>
        <taxon>Eutheria</taxon>
        <taxon>Euarchontoglires</taxon>
        <taxon>Glires</taxon>
        <taxon>Rodentia</taxon>
        <taxon>Myomorpha</taxon>
        <taxon>Muroidea</taxon>
        <taxon>Cricetidae</taxon>
        <taxon>Arvicolinae</taxon>
        <taxon>Myodes</taxon>
    </lineage>
</organism>
<keyword evidence="6" id="KW-0539">Nucleus</keyword>
<evidence type="ECO:0000259" key="9">
    <source>
        <dbReference type="PROSITE" id="PS50805"/>
    </source>
</evidence>
<dbReference type="FunFam" id="3.30.160.60:FF:001498">
    <property type="entry name" value="Zinc finger protein 404"/>
    <property type="match status" value="1"/>
</dbReference>
<dbReference type="Gene3D" id="6.10.140.140">
    <property type="match status" value="1"/>
</dbReference>
<evidence type="ECO:0000256" key="4">
    <source>
        <dbReference type="ARBA" id="ARBA00022771"/>
    </source>
</evidence>
<dbReference type="EMBL" id="JBBHLL010000183">
    <property type="protein sequence ID" value="KAK7811008.1"/>
    <property type="molecule type" value="Genomic_DNA"/>
</dbReference>
<dbReference type="GO" id="GO:0008270">
    <property type="term" value="F:zinc ion binding"/>
    <property type="evidence" value="ECO:0007669"/>
    <property type="project" value="UniProtKB-KW"/>
</dbReference>
<evidence type="ECO:0000313" key="11">
    <source>
        <dbReference type="Proteomes" id="UP001488838"/>
    </source>
</evidence>